<dbReference type="Pfam" id="PF00582">
    <property type="entry name" value="Usp"/>
    <property type="match status" value="1"/>
</dbReference>
<comment type="caution">
    <text evidence="3">The sequence shown here is derived from an EMBL/GenBank/DDBJ whole genome shotgun (WGS) entry which is preliminary data.</text>
</comment>
<dbReference type="PANTHER" id="PTHR46268">
    <property type="entry name" value="STRESS RESPONSE PROTEIN NHAX"/>
    <property type="match status" value="1"/>
</dbReference>
<dbReference type="InterPro" id="IPR006016">
    <property type="entry name" value="UspA"/>
</dbReference>
<evidence type="ECO:0000313" key="3">
    <source>
        <dbReference type="EMBL" id="RJG02445.1"/>
    </source>
</evidence>
<evidence type="ECO:0000313" key="4">
    <source>
        <dbReference type="Proteomes" id="UP000266327"/>
    </source>
</evidence>
<name>A0A3A3G454_9BURK</name>
<dbReference type="Proteomes" id="UP000266327">
    <property type="component" value="Unassembled WGS sequence"/>
</dbReference>
<accession>A0A3A3G454</accession>
<evidence type="ECO:0000256" key="1">
    <source>
        <dbReference type="ARBA" id="ARBA00008791"/>
    </source>
</evidence>
<dbReference type="AlphaFoldDB" id="A0A3A3G454"/>
<dbReference type="EMBL" id="QYUQ01000002">
    <property type="protein sequence ID" value="RJG02445.1"/>
    <property type="molecule type" value="Genomic_DNA"/>
</dbReference>
<evidence type="ECO:0000259" key="2">
    <source>
        <dbReference type="Pfam" id="PF00582"/>
    </source>
</evidence>
<proteinExistence type="inferred from homology"/>
<reference evidence="4" key="1">
    <citation type="submission" date="2018-09" db="EMBL/GenBank/DDBJ databases">
        <authorList>
            <person name="Zhu H."/>
        </authorList>
    </citation>
    <scope>NUCLEOTIDE SEQUENCE [LARGE SCALE GENOMIC DNA]</scope>
    <source>
        <strain evidence="4">K1S02-23</strain>
    </source>
</reference>
<dbReference type="CDD" id="cd00293">
    <property type="entry name" value="USP-like"/>
    <property type="match status" value="1"/>
</dbReference>
<feature type="domain" description="UspA" evidence="2">
    <location>
        <begin position="82"/>
        <end position="223"/>
    </location>
</feature>
<dbReference type="SUPFAM" id="SSF52402">
    <property type="entry name" value="Adenine nucleotide alpha hydrolases-like"/>
    <property type="match status" value="1"/>
</dbReference>
<protein>
    <submittedName>
        <fullName evidence="3">Universal stress protein</fullName>
    </submittedName>
</protein>
<dbReference type="PANTHER" id="PTHR46268:SF15">
    <property type="entry name" value="UNIVERSAL STRESS PROTEIN HP_0031"/>
    <property type="match status" value="1"/>
</dbReference>
<dbReference type="InterPro" id="IPR006015">
    <property type="entry name" value="Universal_stress_UspA"/>
</dbReference>
<gene>
    <name evidence="3" type="ORF">D3878_13370</name>
</gene>
<organism evidence="3 4">
    <name type="scientific">Noviherbaspirillum sedimenti</name>
    <dbReference type="NCBI Taxonomy" id="2320865"/>
    <lineage>
        <taxon>Bacteria</taxon>
        <taxon>Pseudomonadati</taxon>
        <taxon>Pseudomonadota</taxon>
        <taxon>Betaproteobacteria</taxon>
        <taxon>Burkholderiales</taxon>
        <taxon>Oxalobacteraceae</taxon>
        <taxon>Noviherbaspirillum</taxon>
    </lineage>
</organism>
<sequence length="234" mass="26117">MKLCRHMEKSGHGGRRDDFGSNGLVGKCSRASGARLITLGQWTDSPILRWVDAPLKRSIALRLLNQVSRPVLIVKKDSEKPYRRVVVAVDGTDSACAHIQQAYALAPDAELILVHAMAHSPANSGRCDETFDDRFRQMRMRQHEDALNRINDLLERCGVPQQQVVKVAEFGYAPKLILDSEMTFAADLLVIGRSSSSRFRRIFFGSVTSQILVKSRSDVLVVPPKGTGIETFKW</sequence>
<dbReference type="PRINTS" id="PR01438">
    <property type="entry name" value="UNVRSLSTRESS"/>
</dbReference>
<dbReference type="Gene3D" id="3.40.50.12370">
    <property type="match status" value="1"/>
</dbReference>
<keyword evidence="4" id="KW-1185">Reference proteome</keyword>
<comment type="similarity">
    <text evidence="1">Belongs to the universal stress protein A family.</text>
</comment>